<reference evidence="8" key="3">
    <citation type="submission" date="2015-06" db="UniProtKB">
        <authorList>
            <consortium name="EnsemblMetazoa"/>
        </authorList>
    </citation>
    <scope>IDENTIFICATION</scope>
</reference>
<proteinExistence type="predicted"/>
<dbReference type="Gene3D" id="3.30.160.60">
    <property type="entry name" value="Classic Zinc Finger"/>
    <property type="match status" value="3"/>
</dbReference>
<dbReference type="EnsemblMetazoa" id="CapteT23056">
    <property type="protein sequence ID" value="CapteP23056"/>
    <property type="gene ID" value="CapteG23056"/>
</dbReference>
<dbReference type="InterPro" id="IPR036236">
    <property type="entry name" value="Znf_C2H2_sf"/>
</dbReference>
<keyword evidence="9" id="KW-1185">Reference proteome</keyword>
<dbReference type="SMART" id="SM00355">
    <property type="entry name" value="ZnF_C2H2"/>
    <property type="match status" value="6"/>
</dbReference>
<keyword evidence="4" id="KW-0862">Zinc</keyword>
<dbReference type="EMBL" id="KB299519">
    <property type="protein sequence ID" value="ELU07905.1"/>
    <property type="molecule type" value="Genomic_DNA"/>
</dbReference>
<dbReference type="GO" id="GO:0045944">
    <property type="term" value="P:positive regulation of transcription by RNA polymerase II"/>
    <property type="evidence" value="ECO:0007669"/>
    <property type="project" value="TreeGrafter"/>
</dbReference>
<dbReference type="EMBL" id="AMQN01006905">
    <property type="status" value="NOT_ANNOTATED_CDS"/>
    <property type="molecule type" value="Genomic_DNA"/>
</dbReference>
<feature type="non-terminal residue" evidence="7">
    <location>
        <position position="193"/>
    </location>
</feature>
<evidence type="ECO:0000256" key="4">
    <source>
        <dbReference type="ARBA" id="ARBA00022833"/>
    </source>
</evidence>
<evidence type="ECO:0000313" key="7">
    <source>
        <dbReference type="EMBL" id="ELU07905.1"/>
    </source>
</evidence>
<evidence type="ECO:0000256" key="1">
    <source>
        <dbReference type="ARBA" id="ARBA00022723"/>
    </source>
</evidence>
<accession>R7UNV2</accession>
<dbReference type="STRING" id="283909.R7UNV2"/>
<protein>
    <recommendedName>
        <fullName evidence="6">C2H2-type domain-containing protein</fullName>
    </recommendedName>
</protein>
<dbReference type="PROSITE" id="PS00028">
    <property type="entry name" value="ZINC_FINGER_C2H2_1"/>
    <property type="match status" value="2"/>
</dbReference>
<keyword evidence="3 5" id="KW-0863">Zinc-finger</keyword>
<dbReference type="PANTHER" id="PTHR24403:SF67">
    <property type="entry name" value="FI01116P-RELATED"/>
    <property type="match status" value="1"/>
</dbReference>
<organism evidence="7">
    <name type="scientific">Capitella teleta</name>
    <name type="common">Polychaete worm</name>
    <dbReference type="NCBI Taxonomy" id="283909"/>
    <lineage>
        <taxon>Eukaryota</taxon>
        <taxon>Metazoa</taxon>
        <taxon>Spiralia</taxon>
        <taxon>Lophotrochozoa</taxon>
        <taxon>Annelida</taxon>
        <taxon>Polychaeta</taxon>
        <taxon>Sedentaria</taxon>
        <taxon>Scolecida</taxon>
        <taxon>Capitellidae</taxon>
        <taxon>Capitella</taxon>
    </lineage>
</organism>
<dbReference type="GO" id="GO:0008270">
    <property type="term" value="F:zinc ion binding"/>
    <property type="evidence" value="ECO:0007669"/>
    <property type="project" value="UniProtKB-KW"/>
</dbReference>
<dbReference type="AlphaFoldDB" id="R7UNV2"/>
<name>R7UNV2_CAPTE</name>
<sequence>FRCLHCVYGASTKQTMVEHIYHHTDIVPYYCGLCGAIFGTKGGVKVHARREHKKFHQYQIPRFRSQGVKVRQQDTRHYNCLYCPMIAISKGDLRVHMLTHGPDVMWTCPYCLFYNQMPMIFLENHIRSIHPGQAISHERFRCLHCVYVASSKFTMVEHIYNHTNIVPFSCGLCGAIFGTRSGVKVHTKREHNG</sequence>
<dbReference type="InterPro" id="IPR050688">
    <property type="entry name" value="Zinc_finger/UBP_domain"/>
</dbReference>
<reference evidence="9" key="1">
    <citation type="submission" date="2012-12" db="EMBL/GenBank/DDBJ databases">
        <authorList>
            <person name="Hellsten U."/>
            <person name="Grimwood J."/>
            <person name="Chapman J.A."/>
            <person name="Shapiro H."/>
            <person name="Aerts A."/>
            <person name="Otillar R.P."/>
            <person name="Terry A.Y."/>
            <person name="Boore J.L."/>
            <person name="Simakov O."/>
            <person name="Marletaz F."/>
            <person name="Cho S.-J."/>
            <person name="Edsinger-Gonzales E."/>
            <person name="Havlak P."/>
            <person name="Kuo D.-H."/>
            <person name="Larsson T."/>
            <person name="Lv J."/>
            <person name="Arendt D."/>
            <person name="Savage R."/>
            <person name="Osoegawa K."/>
            <person name="de Jong P."/>
            <person name="Lindberg D.R."/>
            <person name="Seaver E.C."/>
            <person name="Weisblat D.A."/>
            <person name="Putnam N.H."/>
            <person name="Grigoriev I.V."/>
            <person name="Rokhsar D.S."/>
        </authorList>
    </citation>
    <scope>NUCLEOTIDE SEQUENCE</scope>
    <source>
        <strain evidence="9">I ESC-2004</strain>
    </source>
</reference>
<reference evidence="7 9" key="2">
    <citation type="journal article" date="2013" name="Nature">
        <title>Insights into bilaterian evolution from three spiralian genomes.</title>
        <authorList>
            <person name="Simakov O."/>
            <person name="Marletaz F."/>
            <person name="Cho S.J."/>
            <person name="Edsinger-Gonzales E."/>
            <person name="Havlak P."/>
            <person name="Hellsten U."/>
            <person name="Kuo D.H."/>
            <person name="Larsson T."/>
            <person name="Lv J."/>
            <person name="Arendt D."/>
            <person name="Savage R."/>
            <person name="Osoegawa K."/>
            <person name="de Jong P."/>
            <person name="Grimwood J."/>
            <person name="Chapman J.A."/>
            <person name="Shapiro H."/>
            <person name="Aerts A."/>
            <person name="Otillar R.P."/>
            <person name="Terry A.Y."/>
            <person name="Boore J.L."/>
            <person name="Grigoriev I.V."/>
            <person name="Lindberg D.R."/>
            <person name="Seaver E.C."/>
            <person name="Weisblat D.A."/>
            <person name="Putnam N.H."/>
            <person name="Rokhsar D.S."/>
        </authorList>
    </citation>
    <scope>NUCLEOTIDE SEQUENCE</scope>
    <source>
        <strain evidence="7 9">I ESC-2004</strain>
    </source>
</reference>
<dbReference type="Proteomes" id="UP000014760">
    <property type="component" value="Unassembled WGS sequence"/>
</dbReference>
<feature type="non-terminal residue" evidence="7">
    <location>
        <position position="1"/>
    </location>
</feature>
<feature type="domain" description="C2H2-type" evidence="6">
    <location>
        <begin position="168"/>
        <end position="193"/>
    </location>
</feature>
<evidence type="ECO:0000256" key="3">
    <source>
        <dbReference type="ARBA" id="ARBA00022771"/>
    </source>
</evidence>
<evidence type="ECO:0000313" key="8">
    <source>
        <dbReference type="EnsemblMetazoa" id="CapteP23056"/>
    </source>
</evidence>
<dbReference type="GO" id="GO:0005634">
    <property type="term" value="C:nucleus"/>
    <property type="evidence" value="ECO:0007669"/>
    <property type="project" value="TreeGrafter"/>
</dbReference>
<dbReference type="Pfam" id="PF00096">
    <property type="entry name" value="zf-C2H2"/>
    <property type="match status" value="1"/>
</dbReference>
<dbReference type="HOGENOM" id="CLU_1412059_0_0_1"/>
<dbReference type="InterPro" id="IPR013087">
    <property type="entry name" value="Znf_C2H2_type"/>
</dbReference>
<evidence type="ECO:0000256" key="5">
    <source>
        <dbReference type="PROSITE-ProRule" id="PRU00042"/>
    </source>
</evidence>
<evidence type="ECO:0000256" key="2">
    <source>
        <dbReference type="ARBA" id="ARBA00022737"/>
    </source>
</evidence>
<feature type="domain" description="C2H2-type" evidence="6">
    <location>
        <begin position="29"/>
        <end position="61"/>
    </location>
</feature>
<keyword evidence="2" id="KW-0677">Repeat</keyword>
<dbReference type="PANTHER" id="PTHR24403">
    <property type="entry name" value="ZINC FINGER PROTEIN"/>
    <property type="match status" value="1"/>
</dbReference>
<dbReference type="PROSITE" id="PS50157">
    <property type="entry name" value="ZINC_FINGER_C2H2_2"/>
    <property type="match status" value="2"/>
</dbReference>
<keyword evidence="1" id="KW-0479">Metal-binding</keyword>
<evidence type="ECO:0000313" key="9">
    <source>
        <dbReference type="Proteomes" id="UP000014760"/>
    </source>
</evidence>
<evidence type="ECO:0000259" key="6">
    <source>
        <dbReference type="PROSITE" id="PS50157"/>
    </source>
</evidence>
<gene>
    <name evidence="7" type="ORF">CAPTEDRAFT_23056</name>
</gene>
<dbReference type="SUPFAM" id="SSF57667">
    <property type="entry name" value="beta-beta-alpha zinc fingers"/>
    <property type="match status" value="2"/>
</dbReference>
<dbReference type="OrthoDB" id="10039931at2759"/>